<dbReference type="PROSITE" id="PS50056">
    <property type="entry name" value="TYR_PHOSPHATASE_2"/>
    <property type="match status" value="1"/>
</dbReference>
<evidence type="ECO:0000256" key="1">
    <source>
        <dbReference type="ARBA" id="ARBA00022801"/>
    </source>
</evidence>
<dbReference type="RefSeq" id="WP_285612753.1">
    <property type="nucleotide sequence ID" value="NZ_BSSD01000010.1"/>
</dbReference>
<gene>
    <name evidence="3" type="ORF">Aglo03_56210</name>
</gene>
<comment type="caution">
    <text evidence="3">The sequence shown here is derived from an EMBL/GenBank/DDBJ whole genome shotgun (WGS) entry which is preliminary data.</text>
</comment>
<name>A0A9W6V981_9PSEU</name>
<dbReference type="GO" id="GO:0016791">
    <property type="term" value="F:phosphatase activity"/>
    <property type="evidence" value="ECO:0007669"/>
    <property type="project" value="UniProtKB-ARBA"/>
</dbReference>
<evidence type="ECO:0000259" key="2">
    <source>
        <dbReference type="PROSITE" id="PS50056"/>
    </source>
</evidence>
<dbReference type="Proteomes" id="UP001165042">
    <property type="component" value="Unassembled WGS sequence"/>
</dbReference>
<organism evidence="3 4">
    <name type="scientific">Actinokineospora globicatena</name>
    <dbReference type="NCBI Taxonomy" id="103729"/>
    <lineage>
        <taxon>Bacteria</taxon>
        <taxon>Bacillati</taxon>
        <taxon>Actinomycetota</taxon>
        <taxon>Actinomycetes</taxon>
        <taxon>Pseudonocardiales</taxon>
        <taxon>Pseudonocardiaceae</taxon>
        <taxon>Actinokineospora</taxon>
    </lineage>
</organism>
<evidence type="ECO:0000313" key="4">
    <source>
        <dbReference type="Proteomes" id="UP001165042"/>
    </source>
</evidence>
<protein>
    <submittedName>
        <fullName evidence="3">Protein-tyrosine-phosphatase</fullName>
    </submittedName>
</protein>
<reference evidence="3" key="1">
    <citation type="submission" date="2023-02" db="EMBL/GenBank/DDBJ databases">
        <title>Actinokineospora globicatena NBRC 15670.</title>
        <authorList>
            <person name="Ichikawa N."/>
            <person name="Sato H."/>
            <person name="Tonouchi N."/>
        </authorList>
    </citation>
    <scope>NUCLEOTIDE SEQUENCE</scope>
    <source>
        <strain evidence="3">NBRC 15670</strain>
    </source>
</reference>
<dbReference type="Gene3D" id="3.90.190.10">
    <property type="entry name" value="Protein tyrosine phosphatase superfamily"/>
    <property type="match status" value="1"/>
</dbReference>
<dbReference type="AlphaFoldDB" id="A0A9W6V981"/>
<evidence type="ECO:0000313" key="3">
    <source>
        <dbReference type="EMBL" id="GLW94805.1"/>
    </source>
</evidence>
<sequence>MTSPTPVDLPDGTRVFARGLRNGPVAAVPDYGLYLGGSRLRRHEPTLTWPHAWIDWPDFLLPRDRPEAIRLIRATHSRAAAGEVVEIACGGGVGRTGTVLSCLAILSGVAPTDAVAWTRQHYLPRAVETPWQKRWVEKFPTT</sequence>
<feature type="domain" description="Tyrosine specific protein phosphatases" evidence="2">
    <location>
        <begin position="66"/>
        <end position="121"/>
    </location>
</feature>
<proteinExistence type="predicted"/>
<dbReference type="InterPro" id="IPR029021">
    <property type="entry name" value="Prot-tyrosine_phosphatase-like"/>
</dbReference>
<keyword evidence="4" id="KW-1185">Reference proteome</keyword>
<dbReference type="InterPro" id="IPR000387">
    <property type="entry name" value="Tyr_Pase_dom"/>
</dbReference>
<dbReference type="EMBL" id="BSSD01000010">
    <property type="protein sequence ID" value="GLW94805.1"/>
    <property type="molecule type" value="Genomic_DNA"/>
</dbReference>
<dbReference type="SUPFAM" id="SSF52799">
    <property type="entry name" value="(Phosphotyrosine protein) phosphatases II"/>
    <property type="match status" value="1"/>
</dbReference>
<dbReference type="InterPro" id="IPR057023">
    <property type="entry name" value="PTP-SAK"/>
</dbReference>
<keyword evidence="1" id="KW-0378">Hydrolase</keyword>
<accession>A0A9W6V981</accession>
<dbReference type="Pfam" id="PF22784">
    <property type="entry name" value="PTP-SAK"/>
    <property type="match status" value="1"/>
</dbReference>